<dbReference type="GO" id="GO:0034039">
    <property type="term" value="F:8-oxo-7,8-dihydroguanine DNA N-glycosylase activity"/>
    <property type="evidence" value="ECO:0007669"/>
    <property type="project" value="TreeGrafter"/>
</dbReference>
<reference evidence="2" key="1">
    <citation type="journal article" date="2015" name="Nature">
        <title>Complex archaea that bridge the gap between prokaryotes and eukaryotes.</title>
        <authorList>
            <person name="Spang A."/>
            <person name="Saw J.H."/>
            <person name="Jorgensen S.L."/>
            <person name="Zaremba-Niedzwiedzka K."/>
            <person name="Martijn J."/>
            <person name="Lind A.E."/>
            <person name="van Eijk R."/>
            <person name="Schleper C."/>
            <person name="Guy L."/>
            <person name="Ettema T.J."/>
        </authorList>
    </citation>
    <scope>NUCLEOTIDE SEQUENCE</scope>
</reference>
<feature type="non-terminal residue" evidence="2">
    <location>
        <position position="122"/>
    </location>
</feature>
<gene>
    <name evidence="2" type="ORF">LCGC14_2969990</name>
</gene>
<dbReference type="PANTHER" id="PTHR22993">
    <property type="entry name" value="FORMAMIDOPYRIMIDINE-DNA GLYCOSYLASE"/>
    <property type="match status" value="1"/>
</dbReference>
<accession>A0A0F8ZHG6</accession>
<dbReference type="SMART" id="SM00898">
    <property type="entry name" value="Fapy_DNA_glyco"/>
    <property type="match status" value="1"/>
</dbReference>
<feature type="domain" description="Formamidopyrimidine-DNA glycosylase catalytic" evidence="1">
    <location>
        <begin position="2"/>
        <end position="113"/>
    </location>
</feature>
<dbReference type="AlphaFoldDB" id="A0A0F8ZHG6"/>
<comment type="caution">
    <text evidence="2">The sequence shown here is derived from an EMBL/GenBank/DDBJ whole genome shotgun (WGS) entry which is preliminary data.</text>
</comment>
<dbReference type="Pfam" id="PF01149">
    <property type="entry name" value="Fapy_DNA_glyco"/>
    <property type="match status" value="1"/>
</dbReference>
<dbReference type="InterPro" id="IPR035937">
    <property type="entry name" value="FPG_N"/>
</dbReference>
<dbReference type="GO" id="GO:0003906">
    <property type="term" value="F:DNA-(apurinic or apyrimidinic site) endonuclease activity"/>
    <property type="evidence" value="ECO:0007669"/>
    <property type="project" value="InterPro"/>
</dbReference>
<dbReference type="PANTHER" id="PTHR22993:SF9">
    <property type="entry name" value="FORMAMIDOPYRIMIDINE-DNA GLYCOSYLASE"/>
    <property type="match status" value="1"/>
</dbReference>
<dbReference type="InterPro" id="IPR012319">
    <property type="entry name" value="FPG_cat"/>
</dbReference>
<dbReference type="PROSITE" id="PS51068">
    <property type="entry name" value="FPG_CAT"/>
    <property type="match status" value="1"/>
</dbReference>
<protein>
    <recommendedName>
        <fullName evidence="1">Formamidopyrimidine-DNA glycosylase catalytic domain-containing protein</fullName>
    </recommendedName>
</protein>
<dbReference type="Gene3D" id="3.20.190.10">
    <property type="entry name" value="MutM-like, N-terminal"/>
    <property type="match status" value="1"/>
</dbReference>
<dbReference type="SUPFAM" id="SSF81624">
    <property type="entry name" value="N-terminal domain of MutM-like DNA repair proteins"/>
    <property type="match status" value="1"/>
</dbReference>
<organism evidence="2">
    <name type="scientific">marine sediment metagenome</name>
    <dbReference type="NCBI Taxonomy" id="412755"/>
    <lineage>
        <taxon>unclassified sequences</taxon>
        <taxon>metagenomes</taxon>
        <taxon>ecological metagenomes</taxon>
    </lineage>
</organism>
<evidence type="ECO:0000313" key="2">
    <source>
        <dbReference type="EMBL" id="KKK65849.1"/>
    </source>
</evidence>
<dbReference type="CDD" id="cd08966">
    <property type="entry name" value="EcFpg-like_N"/>
    <property type="match status" value="1"/>
</dbReference>
<name>A0A0F8ZHG6_9ZZZZ</name>
<dbReference type="EMBL" id="LAZR01060357">
    <property type="protein sequence ID" value="KKK65849.1"/>
    <property type="molecule type" value="Genomic_DNA"/>
</dbReference>
<proteinExistence type="predicted"/>
<dbReference type="GO" id="GO:0008270">
    <property type="term" value="F:zinc ion binding"/>
    <property type="evidence" value="ECO:0007669"/>
    <property type="project" value="InterPro"/>
</dbReference>
<sequence>MPELPEVVVTLKGLIPHITGKRVFKVVVREPRLRWLVPGDLSEQLCGKILIDGRQRAKYLLFRFDHGHLMIHLGMSGNLRIVQVGTPPAKHDHVDISFEDGVQLRFTDPRRFGSVLWLSGEP</sequence>
<dbReference type="GO" id="GO:0006284">
    <property type="term" value="P:base-excision repair"/>
    <property type="evidence" value="ECO:0007669"/>
    <property type="project" value="InterPro"/>
</dbReference>
<evidence type="ECO:0000259" key="1">
    <source>
        <dbReference type="PROSITE" id="PS51068"/>
    </source>
</evidence>
<dbReference type="FunFam" id="3.20.190.10:FF:000001">
    <property type="entry name" value="Formamidopyrimidine-DNA glycosylase"/>
    <property type="match status" value="1"/>
</dbReference>